<evidence type="ECO:0000313" key="3">
    <source>
        <dbReference type="Proteomes" id="UP001595823"/>
    </source>
</evidence>
<keyword evidence="2" id="KW-0012">Acyltransferase</keyword>
<feature type="domain" description="N-acetyltransferase" evidence="1">
    <location>
        <begin position="5"/>
        <end position="187"/>
    </location>
</feature>
<dbReference type="EMBL" id="JBHSDK010000001">
    <property type="protein sequence ID" value="MFC4333802.1"/>
    <property type="molecule type" value="Genomic_DNA"/>
</dbReference>
<evidence type="ECO:0000313" key="2">
    <source>
        <dbReference type="EMBL" id="MFC4333802.1"/>
    </source>
</evidence>
<keyword evidence="2" id="KW-0808">Transferase</keyword>
<dbReference type="SUPFAM" id="SSF55729">
    <property type="entry name" value="Acyl-CoA N-acyltransferases (Nat)"/>
    <property type="match status" value="1"/>
</dbReference>
<dbReference type="CDD" id="cd04301">
    <property type="entry name" value="NAT_SF"/>
    <property type="match status" value="1"/>
</dbReference>
<dbReference type="GO" id="GO:0016746">
    <property type="term" value="F:acyltransferase activity"/>
    <property type="evidence" value="ECO:0007669"/>
    <property type="project" value="UniProtKB-KW"/>
</dbReference>
<evidence type="ECO:0000259" key="1">
    <source>
        <dbReference type="PROSITE" id="PS51186"/>
    </source>
</evidence>
<dbReference type="PANTHER" id="PTHR42791:SF1">
    <property type="entry name" value="N-ACETYLTRANSFERASE DOMAIN-CONTAINING PROTEIN"/>
    <property type="match status" value="1"/>
</dbReference>
<organism evidence="2 3">
    <name type="scientific">Salininema proteolyticum</name>
    <dbReference type="NCBI Taxonomy" id="1607685"/>
    <lineage>
        <taxon>Bacteria</taxon>
        <taxon>Bacillati</taxon>
        <taxon>Actinomycetota</taxon>
        <taxon>Actinomycetes</taxon>
        <taxon>Glycomycetales</taxon>
        <taxon>Glycomycetaceae</taxon>
        <taxon>Salininema</taxon>
    </lineage>
</organism>
<dbReference type="InterPro" id="IPR016181">
    <property type="entry name" value="Acyl_CoA_acyltransferase"/>
</dbReference>
<dbReference type="InterPro" id="IPR052523">
    <property type="entry name" value="Trichothecene_AcTrans"/>
</dbReference>
<keyword evidence="3" id="KW-1185">Reference proteome</keyword>
<dbReference type="Pfam" id="PF13508">
    <property type="entry name" value="Acetyltransf_7"/>
    <property type="match status" value="1"/>
</dbReference>
<protein>
    <submittedName>
        <fullName evidence="2">GNAT family N-acetyltransferase</fullName>
        <ecNumber evidence="2">2.3.-.-</ecNumber>
    </submittedName>
</protein>
<sequence length="187" mass="20100">MTTDTDFLRAGPSDVEAAADTLASAFADYAWTRWTVDHDGHRDRLRAVQALCLGKVSLPHGLVLVSADAEAVIALNPPDIAERVDSSVWDEVAGLSGERWTNAVNAVLPEPSSPHSWELATVGVRPARQGQGLGGRIVEAALSELGAIPVHLRTSEECNVAFYRRHGFDVFATTETGGPVVWSMQRS</sequence>
<reference evidence="3" key="1">
    <citation type="journal article" date="2019" name="Int. J. Syst. Evol. Microbiol.">
        <title>The Global Catalogue of Microorganisms (GCM) 10K type strain sequencing project: providing services to taxonomists for standard genome sequencing and annotation.</title>
        <authorList>
            <consortium name="The Broad Institute Genomics Platform"/>
            <consortium name="The Broad Institute Genome Sequencing Center for Infectious Disease"/>
            <person name="Wu L."/>
            <person name="Ma J."/>
        </authorList>
    </citation>
    <scope>NUCLEOTIDE SEQUENCE [LARGE SCALE GENOMIC DNA]</scope>
    <source>
        <strain evidence="3">IBRC-M 10908</strain>
    </source>
</reference>
<dbReference type="Proteomes" id="UP001595823">
    <property type="component" value="Unassembled WGS sequence"/>
</dbReference>
<dbReference type="InterPro" id="IPR000182">
    <property type="entry name" value="GNAT_dom"/>
</dbReference>
<dbReference type="RefSeq" id="WP_380617533.1">
    <property type="nucleotide sequence ID" value="NZ_JBHSDK010000001.1"/>
</dbReference>
<name>A0ABV8TT92_9ACTN</name>
<dbReference type="Gene3D" id="3.40.630.30">
    <property type="match status" value="1"/>
</dbReference>
<dbReference type="EC" id="2.3.-.-" evidence="2"/>
<dbReference type="PANTHER" id="PTHR42791">
    <property type="entry name" value="GNAT FAMILY ACETYLTRANSFERASE"/>
    <property type="match status" value="1"/>
</dbReference>
<comment type="caution">
    <text evidence="2">The sequence shown here is derived from an EMBL/GenBank/DDBJ whole genome shotgun (WGS) entry which is preliminary data.</text>
</comment>
<dbReference type="PROSITE" id="PS51186">
    <property type="entry name" value="GNAT"/>
    <property type="match status" value="1"/>
</dbReference>
<proteinExistence type="predicted"/>
<gene>
    <name evidence="2" type="ORF">ACFPET_01160</name>
</gene>
<accession>A0ABV8TT92</accession>